<protein>
    <submittedName>
        <fullName evidence="6">Ubiquitin-like domain-containing protein</fullName>
    </submittedName>
</protein>
<feature type="domain" description="DUF348" evidence="4">
    <location>
        <begin position="101"/>
        <end position="130"/>
    </location>
</feature>
<name>A0ABW7A8Z3_9ACTN</name>
<dbReference type="SUPFAM" id="SSF53955">
    <property type="entry name" value="Lysozyme-like"/>
    <property type="match status" value="1"/>
</dbReference>
<proteinExistence type="inferred from homology"/>
<dbReference type="InterPro" id="IPR023346">
    <property type="entry name" value="Lysozyme-like_dom_sf"/>
</dbReference>
<keyword evidence="2" id="KW-0378">Hydrolase</keyword>
<dbReference type="EMBL" id="JBICRM010000006">
    <property type="protein sequence ID" value="MFG1703812.1"/>
    <property type="molecule type" value="Genomic_DNA"/>
</dbReference>
<keyword evidence="3" id="KW-0472">Membrane</keyword>
<sequence>MRGKRRAPRPPIPWGSPWTPVVCLAGVVAIGAVVAVSFLVKEVVVVVDGKPVAVRSFAGTVDGVLGDAGVSMGFGDVVRPAAQEAVSDGSTIEVRRARPLTLTLDGRTSTHLVTATNVGDALAELDIAPAAGRLSAPPDDAVPLEGMAITVYTRRKVYVVAGTSRLTSRTTARTVREVLRQKRISLGRGYQVTPPLGSFPKDGTVITVTPPRTVVIEQPVLRLNWQALADCESHSDPDAYNPDGPYYGMYQFSLPVWEAVGGMGLPSSWPEEEQTYRAQLLYQQVGGKWHSQWPSCGAHLFNESPPQLAGQNP</sequence>
<evidence type="ECO:0000313" key="7">
    <source>
        <dbReference type="Proteomes" id="UP001603978"/>
    </source>
</evidence>
<gene>
    <name evidence="6" type="ORF">ACFLIM_11515</name>
</gene>
<evidence type="ECO:0000256" key="1">
    <source>
        <dbReference type="ARBA" id="ARBA00010830"/>
    </source>
</evidence>
<comment type="caution">
    <text evidence="6">The sequence shown here is derived from an EMBL/GenBank/DDBJ whole genome shotgun (WGS) entry which is preliminary data.</text>
</comment>
<accession>A0ABW7A8Z3</accession>
<organism evidence="6 7">
    <name type="scientific">Nonomuraea marmarensis</name>
    <dbReference type="NCBI Taxonomy" id="3351344"/>
    <lineage>
        <taxon>Bacteria</taxon>
        <taxon>Bacillati</taxon>
        <taxon>Actinomycetota</taxon>
        <taxon>Actinomycetes</taxon>
        <taxon>Streptosporangiales</taxon>
        <taxon>Streptosporangiaceae</taxon>
        <taxon>Nonomuraea</taxon>
    </lineage>
</organism>
<dbReference type="Proteomes" id="UP001603978">
    <property type="component" value="Unassembled WGS sequence"/>
</dbReference>
<evidence type="ECO:0000256" key="2">
    <source>
        <dbReference type="ARBA" id="ARBA00022801"/>
    </source>
</evidence>
<feature type="domain" description="Resuscitation-promoting factor core lysozyme-like" evidence="5">
    <location>
        <begin position="223"/>
        <end position="296"/>
    </location>
</feature>
<evidence type="ECO:0000259" key="4">
    <source>
        <dbReference type="Pfam" id="PF03990"/>
    </source>
</evidence>
<dbReference type="Pfam" id="PF03990">
    <property type="entry name" value="DUF348"/>
    <property type="match status" value="3"/>
</dbReference>
<evidence type="ECO:0000256" key="3">
    <source>
        <dbReference type="SAM" id="Phobius"/>
    </source>
</evidence>
<keyword evidence="3" id="KW-1133">Transmembrane helix</keyword>
<comment type="similarity">
    <text evidence="1">Belongs to the transglycosylase family. Rpf subfamily.</text>
</comment>
<evidence type="ECO:0000313" key="6">
    <source>
        <dbReference type="EMBL" id="MFG1703812.1"/>
    </source>
</evidence>
<dbReference type="InterPro" id="IPR007137">
    <property type="entry name" value="DUF348"/>
</dbReference>
<dbReference type="Pfam" id="PF06737">
    <property type="entry name" value="Transglycosylas"/>
    <property type="match status" value="1"/>
</dbReference>
<reference evidence="6 7" key="1">
    <citation type="submission" date="2024-10" db="EMBL/GenBank/DDBJ databases">
        <authorList>
            <person name="Topkara A.R."/>
            <person name="Saygin H."/>
        </authorList>
    </citation>
    <scope>NUCLEOTIDE SEQUENCE [LARGE SCALE GENOMIC DNA]</scope>
    <source>
        <strain evidence="6 7">M3C6</strain>
    </source>
</reference>
<keyword evidence="7" id="KW-1185">Reference proteome</keyword>
<feature type="domain" description="DUF348" evidence="4">
    <location>
        <begin position="165"/>
        <end position="196"/>
    </location>
</feature>
<dbReference type="CDD" id="cd13925">
    <property type="entry name" value="RPF"/>
    <property type="match status" value="1"/>
</dbReference>
<dbReference type="Gene3D" id="1.10.530.10">
    <property type="match status" value="1"/>
</dbReference>
<feature type="domain" description="DUF348" evidence="4">
    <location>
        <begin position="43"/>
        <end position="82"/>
    </location>
</feature>
<feature type="transmembrane region" description="Helical" evidence="3">
    <location>
        <begin position="21"/>
        <end position="40"/>
    </location>
</feature>
<evidence type="ECO:0000259" key="5">
    <source>
        <dbReference type="Pfam" id="PF06737"/>
    </source>
</evidence>
<dbReference type="InterPro" id="IPR010618">
    <property type="entry name" value="RPF"/>
</dbReference>
<keyword evidence="3" id="KW-0812">Transmembrane</keyword>
<dbReference type="RefSeq" id="WP_393164495.1">
    <property type="nucleotide sequence ID" value="NZ_JBICRM010000006.1"/>
</dbReference>